<proteinExistence type="predicted"/>
<dbReference type="Proteomes" id="UP000676336">
    <property type="component" value="Unassembled WGS sequence"/>
</dbReference>
<evidence type="ECO:0000313" key="3">
    <source>
        <dbReference type="Proteomes" id="UP000676336"/>
    </source>
</evidence>
<comment type="caution">
    <text evidence="2">The sequence shown here is derived from an EMBL/GenBank/DDBJ whole genome shotgun (WGS) entry which is preliminary data.</text>
</comment>
<organism evidence="2 3">
    <name type="scientific">Rotaria magnacalcarata</name>
    <dbReference type="NCBI Taxonomy" id="392030"/>
    <lineage>
        <taxon>Eukaryota</taxon>
        <taxon>Metazoa</taxon>
        <taxon>Spiralia</taxon>
        <taxon>Gnathifera</taxon>
        <taxon>Rotifera</taxon>
        <taxon>Eurotatoria</taxon>
        <taxon>Bdelloidea</taxon>
        <taxon>Philodinida</taxon>
        <taxon>Philodinidae</taxon>
        <taxon>Rotaria</taxon>
    </lineage>
</organism>
<gene>
    <name evidence="2" type="ORF">SMN809_LOCUS29042</name>
</gene>
<feature type="non-terminal residue" evidence="2">
    <location>
        <position position="91"/>
    </location>
</feature>
<dbReference type="EMBL" id="CAJOBI010050367">
    <property type="protein sequence ID" value="CAF4368766.1"/>
    <property type="molecule type" value="Genomic_DNA"/>
</dbReference>
<dbReference type="AlphaFoldDB" id="A0A8S2UXJ6"/>
<accession>A0A8S2UXJ6</accession>
<evidence type="ECO:0000313" key="2">
    <source>
        <dbReference type="EMBL" id="CAF4368766.1"/>
    </source>
</evidence>
<evidence type="ECO:0000256" key="1">
    <source>
        <dbReference type="SAM" id="MobiDB-lite"/>
    </source>
</evidence>
<name>A0A8S2UXJ6_9BILA</name>
<feature type="region of interest" description="Disordered" evidence="1">
    <location>
        <begin position="67"/>
        <end position="91"/>
    </location>
</feature>
<reference evidence="2" key="1">
    <citation type="submission" date="2021-02" db="EMBL/GenBank/DDBJ databases">
        <authorList>
            <person name="Nowell W R."/>
        </authorList>
    </citation>
    <scope>NUCLEOTIDE SEQUENCE</scope>
</reference>
<sequence>MYGSDFFYPPTTTREEIEQQQQQHEYDNLTFPQNLPHHYYDPFPILVDCQHCNRTIDRSTVRDISCQVPSDEDEDQKNNYQDVQDEHQKTK</sequence>
<protein>
    <submittedName>
        <fullName evidence="2">Uncharacterized protein</fullName>
    </submittedName>
</protein>